<name>A0ABR6C4M4_9HYPH</name>
<feature type="transmembrane region" description="Helical" evidence="6">
    <location>
        <begin position="88"/>
        <end position="107"/>
    </location>
</feature>
<feature type="transmembrane region" description="Helical" evidence="6">
    <location>
        <begin position="144"/>
        <end position="163"/>
    </location>
</feature>
<evidence type="ECO:0000313" key="8">
    <source>
        <dbReference type="Proteomes" id="UP000587524"/>
    </source>
</evidence>
<comment type="caution">
    <text evidence="7">The sequence shown here is derived from an EMBL/GenBank/DDBJ whole genome shotgun (WGS) entry which is preliminary data.</text>
</comment>
<dbReference type="EMBL" id="JACJHZ010000007">
    <property type="protein sequence ID" value="MBA9019945.1"/>
    <property type="molecule type" value="Genomic_DNA"/>
</dbReference>
<feature type="transmembrane region" description="Helical" evidence="6">
    <location>
        <begin position="63"/>
        <end position="82"/>
    </location>
</feature>
<feature type="transmembrane region" description="Helical" evidence="6">
    <location>
        <begin position="38"/>
        <end position="56"/>
    </location>
</feature>
<keyword evidence="5 6" id="KW-0472">Membrane</keyword>
<evidence type="ECO:0000256" key="1">
    <source>
        <dbReference type="ARBA" id="ARBA00004141"/>
    </source>
</evidence>
<keyword evidence="3 6" id="KW-0812">Transmembrane</keyword>
<keyword evidence="4 6" id="KW-1133">Transmembrane helix</keyword>
<organism evidence="7 8">
    <name type="scientific">Aminobacter ciceronei</name>
    <dbReference type="NCBI Taxonomy" id="150723"/>
    <lineage>
        <taxon>Bacteria</taxon>
        <taxon>Pseudomonadati</taxon>
        <taxon>Pseudomonadota</taxon>
        <taxon>Alphaproteobacteria</taxon>
        <taxon>Hyphomicrobiales</taxon>
        <taxon>Phyllobacteriaceae</taxon>
        <taxon>Aminobacter</taxon>
    </lineage>
</organism>
<proteinExistence type="inferred from homology"/>
<evidence type="ECO:0000256" key="5">
    <source>
        <dbReference type="ARBA" id="ARBA00023136"/>
    </source>
</evidence>
<evidence type="ECO:0000256" key="4">
    <source>
        <dbReference type="ARBA" id="ARBA00022989"/>
    </source>
</evidence>
<dbReference type="RefSeq" id="WP_182573962.1">
    <property type="nucleotide sequence ID" value="NZ_JACJHY010000007.1"/>
</dbReference>
<comment type="subcellular location">
    <subcellularLocation>
        <location evidence="1">Membrane</location>
        <topology evidence="1">Multi-pass membrane protein</topology>
    </subcellularLocation>
</comment>
<evidence type="ECO:0000256" key="3">
    <source>
        <dbReference type="ARBA" id="ARBA00022692"/>
    </source>
</evidence>
<evidence type="ECO:0000256" key="2">
    <source>
        <dbReference type="ARBA" id="ARBA00007375"/>
    </source>
</evidence>
<dbReference type="InterPro" id="IPR012506">
    <property type="entry name" value="TMEM86B-like"/>
</dbReference>
<reference evidence="7 8" key="1">
    <citation type="submission" date="2020-08" db="EMBL/GenBank/DDBJ databases">
        <title>Genomic Encyclopedia of Type Strains, Phase IV (KMG-IV): sequencing the most valuable type-strain genomes for metagenomic binning, comparative biology and taxonomic classification.</title>
        <authorList>
            <person name="Goeker M."/>
        </authorList>
    </citation>
    <scope>NUCLEOTIDE SEQUENCE [LARGE SCALE GENOMIC DNA]</scope>
    <source>
        <strain evidence="7 8">DSM 17455</strain>
    </source>
</reference>
<feature type="transmembrane region" description="Helical" evidence="6">
    <location>
        <begin position="202"/>
        <end position="221"/>
    </location>
</feature>
<dbReference type="Proteomes" id="UP000587524">
    <property type="component" value="Unassembled WGS sequence"/>
</dbReference>
<dbReference type="Pfam" id="PF07947">
    <property type="entry name" value="YhhN"/>
    <property type="match status" value="1"/>
</dbReference>
<feature type="transmembrane region" description="Helical" evidence="6">
    <location>
        <begin position="175"/>
        <end position="196"/>
    </location>
</feature>
<comment type="similarity">
    <text evidence="2">Belongs to the TMEM86 family.</text>
</comment>
<dbReference type="PANTHER" id="PTHR31885:SF6">
    <property type="entry name" value="GH04784P"/>
    <property type="match status" value="1"/>
</dbReference>
<protein>
    <submittedName>
        <fullName evidence="7">Membrane protein YhhN</fullName>
    </submittedName>
</protein>
<gene>
    <name evidence="7" type="ORF">HNQ97_001940</name>
</gene>
<accession>A0ABR6C4M4</accession>
<feature type="transmembrane region" description="Helical" evidence="6">
    <location>
        <begin position="12"/>
        <end position="32"/>
    </location>
</feature>
<keyword evidence="8" id="KW-1185">Reference proteome</keyword>
<sequence>MGTATRSNATIYRLFAICAVLAILGSLIAPDASSHWRWLHYLTKPTATLLLLIAVLRGMDSRSYGLPIAIGLGFAALGDFFLMLPGDYFLAGLVCFLLTHCAYIWALTRDSKFGGNIGIFALFAALAAAVFAGLWSHLPSPMRIPVAIYALVLAAMAAQALSRDRQLAGTPAQKAARLAALGGLFFMVSDTVLAYGRFRWNIPYNAIWVLGTYYAAQYLFARSTENDAEA</sequence>
<feature type="transmembrane region" description="Helical" evidence="6">
    <location>
        <begin position="119"/>
        <end position="138"/>
    </location>
</feature>
<evidence type="ECO:0000313" key="7">
    <source>
        <dbReference type="EMBL" id="MBA9019945.1"/>
    </source>
</evidence>
<dbReference type="PANTHER" id="PTHR31885">
    <property type="entry name" value="GH04784P"/>
    <property type="match status" value="1"/>
</dbReference>
<evidence type="ECO:0000256" key="6">
    <source>
        <dbReference type="SAM" id="Phobius"/>
    </source>
</evidence>